<dbReference type="STRING" id="1121869.SAMN03084138_01622"/>
<dbReference type="PANTHER" id="PTHR40661:SF3">
    <property type="entry name" value="FELS-1 PROPHAGE TRANSCRIPTIONAL REGULATOR"/>
    <property type="match status" value="1"/>
</dbReference>
<keyword evidence="1" id="KW-0805">Transcription regulation</keyword>
<accession>A0A1I5NJX9</accession>
<dbReference type="Gene3D" id="3.30.450.20">
    <property type="entry name" value="PAS domain"/>
    <property type="match status" value="1"/>
</dbReference>
<dbReference type="CDD" id="cd00093">
    <property type="entry name" value="HTH_XRE"/>
    <property type="match status" value="1"/>
</dbReference>
<dbReference type="Proteomes" id="UP000182692">
    <property type="component" value="Unassembled WGS sequence"/>
</dbReference>
<dbReference type="PANTHER" id="PTHR40661">
    <property type="match status" value="1"/>
</dbReference>
<dbReference type="PROSITE" id="PS50943">
    <property type="entry name" value="HTH_CROC1"/>
    <property type="match status" value="1"/>
</dbReference>
<sequence length="219" mass="24851">MDQSGFSDRLKHLLKQKKKTQAHVATAIGTSVPSVHRWTKGGQIEYKNLRSLADYLGVNWIWLRYGDEAVESVQQMQTEDAAATSRRREYLNQIMDSENRMRQALDMADIVTWEWNVLTGSVECSKNASTLFNVDENALPNCMLPYTDNTIEELIDIFGRNAPHVWDFSVKSSDKAVVWFTSKAKLYFDVSGRPTKVIGVSFETTKHKVDIPSSTSVKP</sequence>
<dbReference type="Gene3D" id="1.10.260.40">
    <property type="entry name" value="lambda repressor-like DNA-binding domains"/>
    <property type="match status" value="1"/>
</dbReference>
<evidence type="ECO:0000313" key="6">
    <source>
        <dbReference type="Proteomes" id="UP000182692"/>
    </source>
</evidence>
<dbReference type="SUPFAM" id="SSF55785">
    <property type="entry name" value="PYP-like sensor domain (PAS domain)"/>
    <property type="match status" value="1"/>
</dbReference>
<dbReference type="InterPro" id="IPR001387">
    <property type="entry name" value="Cro/C1-type_HTH"/>
</dbReference>
<dbReference type="SMART" id="SM00530">
    <property type="entry name" value="HTH_XRE"/>
    <property type="match status" value="1"/>
</dbReference>
<evidence type="ECO:0000256" key="2">
    <source>
        <dbReference type="ARBA" id="ARBA00023125"/>
    </source>
</evidence>
<name>A0A1I5NJX9_9GAMM</name>
<evidence type="ECO:0000259" key="4">
    <source>
        <dbReference type="PROSITE" id="PS50943"/>
    </source>
</evidence>
<dbReference type="EMBL" id="FOWR01000010">
    <property type="protein sequence ID" value="SFP22125.1"/>
    <property type="molecule type" value="Genomic_DNA"/>
</dbReference>
<dbReference type="RefSeq" id="WP_017012018.1">
    <property type="nucleotide sequence ID" value="NZ_FOWR01000010.1"/>
</dbReference>
<reference evidence="5 6" key="1">
    <citation type="submission" date="2016-10" db="EMBL/GenBank/DDBJ databases">
        <authorList>
            <person name="de Groot N.N."/>
        </authorList>
    </citation>
    <scope>NUCLEOTIDE SEQUENCE [LARGE SCALE GENOMIC DNA]</scope>
    <source>
        <strain evidence="5 6">DSM 15893</strain>
    </source>
</reference>
<feature type="domain" description="HTH cro/C1-type" evidence="4">
    <location>
        <begin position="10"/>
        <end position="63"/>
    </location>
</feature>
<dbReference type="InterPro" id="IPR010982">
    <property type="entry name" value="Lambda_DNA-bd_dom_sf"/>
</dbReference>
<dbReference type="AlphaFoldDB" id="A0A1I5NJX9"/>
<proteinExistence type="predicted"/>
<protein>
    <submittedName>
        <fullName evidence="5">Transcriptional regulator, contains XRE-family HTH domain</fullName>
    </submittedName>
</protein>
<dbReference type="OrthoDB" id="8573350at2"/>
<dbReference type="Pfam" id="PF01381">
    <property type="entry name" value="HTH_3"/>
    <property type="match status" value="1"/>
</dbReference>
<evidence type="ECO:0000256" key="1">
    <source>
        <dbReference type="ARBA" id="ARBA00023015"/>
    </source>
</evidence>
<keyword evidence="3" id="KW-0804">Transcription</keyword>
<keyword evidence="2" id="KW-0238">DNA-binding</keyword>
<evidence type="ECO:0000256" key="3">
    <source>
        <dbReference type="ARBA" id="ARBA00023163"/>
    </source>
</evidence>
<dbReference type="InterPro" id="IPR035965">
    <property type="entry name" value="PAS-like_dom_sf"/>
</dbReference>
<evidence type="ECO:0000313" key="5">
    <source>
        <dbReference type="EMBL" id="SFP22125.1"/>
    </source>
</evidence>
<dbReference type="GO" id="GO:0003677">
    <property type="term" value="F:DNA binding"/>
    <property type="evidence" value="ECO:0007669"/>
    <property type="project" value="UniProtKB-KW"/>
</dbReference>
<dbReference type="SUPFAM" id="SSF47413">
    <property type="entry name" value="lambda repressor-like DNA-binding domains"/>
    <property type="match status" value="1"/>
</dbReference>
<gene>
    <name evidence="5" type="ORF">SAMN03084138_01622</name>
</gene>
<dbReference type="GeneID" id="35871708"/>
<organism evidence="5 6">
    <name type="scientific">Enterovibrio norvegicus DSM 15893</name>
    <dbReference type="NCBI Taxonomy" id="1121869"/>
    <lineage>
        <taxon>Bacteria</taxon>
        <taxon>Pseudomonadati</taxon>
        <taxon>Pseudomonadota</taxon>
        <taxon>Gammaproteobacteria</taxon>
        <taxon>Vibrionales</taxon>
        <taxon>Vibrionaceae</taxon>
        <taxon>Enterovibrio</taxon>
    </lineage>
</organism>